<evidence type="ECO:0000256" key="3">
    <source>
        <dbReference type="ARBA" id="ARBA00023163"/>
    </source>
</evidence>
<dbReference type="PROSITE" id="PS50977">
    <property type="entry name" value="HTH_TETR_2"/>
    <property type="match status" value="1"/>
</dbReference>
<dbReference type="InterPro" id="IPR050109">
    <property type="entry name" value="HTH-type_TetR-like_transc_reg"/>
</dbReference>
<comment type="caution">
    <text evidence="6">The sequence shown here is derived from an EMBL/GenBank/DDBJ whole genome shotgun (WGS) entry which is preliminary data.</text>
</comment>
<keyword evidence="3" id="KW-0804">Transcription</keyword>
<feature type="DNA-binding region" description="H-T-H motif" evidence="4">
    <location>
        <begin position="31"/>
        <end position="50"/>
    </location>
</feature>
<dbReference type="Pfam" id="PF00440">
    <property type="entry name" value="TetR_N"/>
    <property type="match status" value="1"/>
</dbReference>
<dbReference type="RefSeq" id="WP_119782359.1">
    <property type="nucleotide sequence ID" value="NZ_QYUK01000011.1"/>
</dbReference>
<organism evidence="6 7">
    <name type="scientific">Oleomonas cavernae</name>
    <dbReference type="NCBI Taxonomy" id="2320859"/>
    <lineage>
        <taxon>Bacteria</taxon>
        <taxon>Pseudomonadati</taxon>
        <taxon>Pseudomonadota</taxon>
        <taxon>Alphaproteobacteria</taxon>
        <taxon>Acetobacterales</taxon>
        <taxon>Acetobacteraceae</taxon>
        <taxon>Oleomonas</taxon>
    </lineage>
</organism>
<dbReference type="Proteomes" id="UP000284605">
    <property type="component" value="Unassembled WGS sequence"/>
</dbReference>
<dbReference type="InterPro" id="IPR001647">
    <property type="entry name" value="HTH_TetR"/>
</dbReference>
<evidence type="ECO:0000256" key="4">
    <source>
        <dbReference type="PROSITE-ProRule" id="PRU00335"/>
    </source>
</evidence>
<dbReference type="Gene3D" id="1.10.357.10">
    <property type="entry name" value="Tetracycline Repressor, domain 2"/>
    <property type="match status" value="1"/>
</dbReference>
<dbReference type="PANTHER" id="PTHR30055:SF234">
    <property type="entry name" value="HTH-TYPE TRANSCRIPTIONAL REGULATOR BETI"/>
    <property type="match status" value="1"/>
</dbReference>
<dbReference type="InterPro" id="IPR036271">
    <property type="entry name" value="Tet_transcr_reg_TetR-rel_C_sf"/>
</dbReference>
<protein>
    <submittedName>
        <fullName evidence="6">TetR/AcrR family transcriptional regulator</fullName>
    </submittedName>
</protein>
<dbReference type="SUPFAM" id="SSF48498">
    <property type="entry name" value="Tetracyclin repressor-like, C-terminal domain"/>
    <property type="match status" value="1"/>
</dbReference>
<dbReference type="PANTHER" id="PTHR30055">
    <property type="entry name" value="HTH-TYPE TRANSCRIPTIONAL REGULATOR RUTR"/>
    <property type="match status" value="1"/>
</dbReference>
<gene>
    <name evidence="6" type="ORF">D3874_17855</name>
</gene>
<evidence type="ECO:0000313" key="7">
    <source>
        <dbReference type="Proteomes" id="UP000284605"/>
    </source>
</evidence>
<evidence type="ECO:0000256" key="1">
    <source>
        <dbReference type="ARBA" id="ARBA00023015"/>
    </source>
</evidence>
<dbReference type="AlphaFoldDB" id="A0A418WJ47"/>
<proteinExistence type="predicted"/>
<dbReference type="InterPro" id="IPR009057">
    <property type="entry name" value="Homeodomain-like_sf"/>
</dbReference>
<dbReference type="SUPFAM" id="SSF46689">
    <property type="entry name" value="Homeodomain-like"/>
    <property type="match status" value="1"/>
</dbReference>
<dbReference type="GO" id="GO:0003700">
    <property type="term" value="F:DNA-binding transcription factor activity"/>
    <property type="evidence" value="ECO:0007669"/>
    <property type="project" value="TreeGrafter"/>
</dbReference>
<dbReference type="InterPro" id="IPR025996">
    <property type="entry name" value="MT1864/Rv1816-like_C"/>
</dbReference>
<dbReference type="EMBL" id="QYUK01000011">
    <property type="protein sequence ID" value="RJF90063.1"/>
    <property type="molecule type" value="Genomic_DNA"/>
</dbReference>
<name>A0A418WJ47_9PROT</name>
<evidence type="ECO:0000313" key="6">
    <source>
        <dbReference type="EMBL" id="RJF90063.1"/>
    </source>
</evidence>
<evidence type="ECO:0000256" key="2">
    <source>
        <dbReference type="ARBA" id="ARBA00023125"/>
    </source>
</evidence>
<keyword evidence="7" id="KW-1185">Reference proteome</keyword>
<sequence length="232" mass="24690">MAKHPADSDLRSRLIDTAIGLLAEQGPSAIQARSIAKAAQVSTMAVYSSFGGMPELLGAVADHGFRVLVAAFESAPKTGDSVTDIFTLALTHRAVAKRNPHLYDLMFGLSTRGAYRAIELETPAGSDTRSAAFQATYGHLIEASRRLVEAGRVRKDNPAVIAAQLWSFVHGFISLELAGHLIQFDDCVRDVLLPLGINMVVGLGDRPELARKSILAAASATRSAERGQAAAR</sequence>
<keyword evidence="2 4" id="KW-0238">DNA-binding</keyword>
<reference evidence="6 7" key="1">
    <citation type="submission" date="2018-09" db="EMBL/GenBank/DDBJ databases">
        <authorList>
            <person name="Zhu H."/>
        </authorList>
    </citation>
    <scope>NUCLEOTIDE SEQUENCE [LARGE SCALE GENOMIC DNA]</scope>
    <source>
        <strain evidence="6 7">K1W22B-8</strain>
    </source>
</reference>
<accession>A0A418WJ47</accession>
<dbReference type="OrthoDB" id="7056813at2"/>
<dbReference type="Pfam" id="PF13305">
    <property type="entry name" value="TetR_C_33"/>
    <property type="match status" value="1"/>
</dbReference>
<feature type="domain" description="HTH tetR-type" evidence="5">
    <location>
        <begin position="8"/>
        <end position="68"/>
    </location>
</feature>
<dbReference type="GO" id="GO:0000976">
    <property type="term" value="F:transcription cis-regulatory region binding"/>
    <property type="evidence" value="ECO:0007669"/>
    <property type="project" value="TreeGrafter"/>
</dbReference>
<evidence type="ECO:0000259" key="5">
    <source>
        <dbReference type="PROSITE" id="PS50977"/>
    </source>
</evidence>
<keyword evidence="1" id="KW-0805">Transcription regulation</keyword>